<feature type="domain" description="5'-Nucleotidase C-terminal" evidence="4">
    <location>
        <begin position="354"/>
        <end position="526"/>
    </location>
</feature>
<organism evidence="7 9">
    <name type="scientific">Frigoribacterium faeni</name>
    <dbReference type="NCBI Taxonomy" id="145483"/>
    <lineage>
        <taxon>Bacteria</taxon>
        <taxon>Bacillati</taxon>
        <taxon>Actinomycetota</taxon>
        <taxon>Actinomycetes</taxon>
        <taxon>Micrococcales</taxon>
        <taxon>Microbacteriaceae</taxon>
        <taxon>Frigoribacterium</taxon>
    </lineage>
</organism>
<evidence type="ECO:0000313" key="8">
    <source>
        <dbReference type="Proteomes" id="UP000321154"/>
    </source>
</evidence>
<dbReference type="GO" id="GO:0009166">
    <property type="term" value="P:nucleotide catabolic process"/>
    <property type="evidence" value="ECO:0007669"/>
    <property type="project" value="InterPro"/>
</dbReference>
<dbReference type="InterPro" id="IPR032109">
    <property type="entry name" value="Big_3_5"/>
</dbReference>
<dbReference type="InterPro" id="IPR036907">
    <property type="entry name" value="5'-Nucleotdase_C_sf"/>
</dbReference>
<evidence type="ECO:0000256" key="2">
    <source>
        <dbReference type="SAM" id="SignalP"/>
    </source>
</evidence>
<proteinExistence type="predicted"/>
<dbReference type="InterPro" id="IPR004843">
    <property type="entry name" value="Calcineurin-like_PHP"/>
</dbReference>
<evidence type="ECO:0000313" key="9">
    <source>
        <dbReference type="Proteomes" id="UP000522688"/>
    </source>
</evidence>
<accession>A0A7W3JJZ9</accession>
<protein>
    <submittedName>
        <fullName evidence="7">5'-nucleotidase</fullName>
        <ecNumber evidence="7">3.1.3.5</ecNumber>
    </submittedName>
</protein>
<dbReference type="PRINTS" id="PR01607">
    <property type="entry name" value="APYRASEFAMLY"/>
</dbReference>
<dbReference type="InterPro" id="IPR013783">
    <property type="entry name" value="Ig-like_fold"/>
</dbReference>
<evidence type="ECO:0000313" key="6">
    <source>
        <dbReference type="EMBL" id="GEK83671.1"/>
    </source>
</evidence>
<dbReference type="EMBL" id="JACGWW010000003">
    <property type="protein sequence ID" value="MBA8814235.1"/>
    <property type="molecule type" value="Genomic_DNA"/>
</dbReference>
<keyword evidence="7" id="KW-0378">Hydrolase</keyword>
<dbReference type="GO" id="GO:0008768">
    <property type="term" value="F:UDP-sugar diphosphatase activity"/>
    <property type="evidence" value="ECO:0007669"/>
    <property type="project" value="TreeGrafter"/>
</dbReference>
<dbReference type="PANTHER" id="PTHR11575">
    <property type="entry name" value="5'-NUCLEOTIDASE-RELATED"/>
    <property type="match status" value="1"/>
</dbReference>
<dbReference type="EMBL" id="BJUV01000018">
    <property type="protein sequence ID" value="GEK83671.1"/>
    <property type="molecule type" value="Genomic_DNA"/>
</dbReference>
<name>A0A7W3JJZ9_9MICO</name>
<dbReference type="Pfam" id="PF16640">
    <property type="entry name" value="Big_3_5"/>
    <property type="match status" value="1"/>
</dbReference>
<dbReference type="Gene3D" id="2.60.40.2700">
    <property type="match status" value="1"/>
</dbReference>
<gene>
    <name evidence="7" type="ORF">FB463_002501</name>
    <name evidence="6" type="ORF">FFA01_19800</name>
</gene>
<dbReference type="PROSITE" id="PS51318">
    <property type="entry name" value="TAT"/>
    <property type="match status" value="1"/>
</dbReference>
<dbReference type="Gene3D" id="3.60.21.10">
    <property type="match status" value="1"/>
</dbReference>
<dbReference type="RefSeq" id="WP_167627337.1">
    <property type="nucleotide sequence ID" value="NZ_BAAAHR010000007.1"/>
</dbReference>
<reference evidence="6 8" key="1">
    <citation type="submission" date="2019-07" db="EMBL/GenBank/DDBJ databases">
        <title>Whole genome shotgun sequence of Frigoribacterium faeni NBRC 103066.</title>
        <authorList>
            <person name="Hosoyama A."/>
            <person name="Uohara A."/>
            <person name="Ohji S."/>
            <person name="Ichikawa N."/>
        </authorList>
    </citation>
    <scope>NUCLEOTIDE SEQUENCE [LARGE SCALE GENOMIC DNA]</scope>
    <source>
        <strain evidence="6 8">NBRC 103066</strain>
    </source>
</reference>
<dbReference type="PANTHER" id="PTHR11575:SF24">
    <property type="entry name" value="5'-NUCLEOTIDASE"/>
    <property type="match status" value="1"/>
</dbReference>
<dbReference type="Gene3D" id="2.60.40.10">
    <property type="entry name" value="Immunoglobulins"/>
    <property type="match status" value="1"/>
</dbReference>
<feature type="domain" description="Calcineurin-like phosphoesterase" evidence="3">
    <location>
        <begin position="51"/>
        <end position="274"/>
    </location>
</feature>
<dbReference type="InterPro" id="IPR006311">
    <property type="entry name" value="TAT_signal"/>
</dbReference>
<dbReference type="AlphaFoldDB" id="A0A7W3JJZ9"/>
<dbReference type="GO" id="GO:0008253">
    <property type="term" value="F:5'-nucleotidase activity"/>
    <property type="evidence" value="ECO:0007669"/>
    <property type="project" value="UniProtKB-EC"/>
</dbReference>
<dbReference type="Gene3D" id="3.90.780.10">
    <property type="entry name" value="5'-Nucleotidase, C-terminal domain"/>
    <property type="match status" value="1"/>
</dbReference>
<dbReference type="InterPro" id="IPR008334">
    <property type="entry name" value="5'-Nucleotdase_C"/>
</dbReference>
<keyword evidence="8" id="KW-1185">Reference proteome</keyword>
<evidence type="ECO:0000259" key="4">
    <source>
        <dbReference type="Pfam" id="PF02872"/>
    </source>
</evidence>
<dbReference type="GO" id="GO:0030288">
    <property type="term" value="C:outer membrane-bounded periplasmic space"/>
    <property type="evidence" value="ECO:0007669"/>
    <property type="project" value="TreeGrafter"/>
</dbReference>
<comment type="caution">
    <text evidence="7">The sequence shown here is derived from an EMBL/GenBank/DDBJ whole genome shotgun (WGS) entry which is preliminary data.</text>
</comment>
<dbReference type="Pfam" id="PF00149">
    <property type="entry name" value="Metallophos"/>
    <property type="match status" value="1"/>
</dbReference>
<evidence type="ECO:0000256" key="1">
    <source>
        <dbReference type="ARBA" id="ARBA00022729"/>
    </source>
</evidence>
<dbReference type="EC" id="3.1.3.5" evidence="7"/>
<evidence type="ECO:0000259" key="3">
    <source>
        <dbReference type="Pfam" id="PF00149"/>
    </source>
</evidence>
<dbReference type="InterPro" id="IPR006179">
    <property type="entry name" value="5_nucleotidase/apyrase"/>
</dbReference>
<dbReference type="InterPro" id="IPR029052">
    <property type="entry name" value="Metallo-depent_PP-like"/>
</dbReference>
<dbReference type="Pfam" id="PF02872">
    <property type="entry name" value="5_nucleotid_C"/>
    <property type="match status" value="1"/>
</dbReference>
<sequence length="849" mass="86506">MRTSPPSSQNTGHGGGRRVRRLALVGATVAALGLGTLVAAPAQAATTTIDILGINDFHGRLAQETSPTAGAAVMAGKVNQFRAANPNTLFVSSGDNIGASTFTSFIQDDQPTLDALNSMGLDVSTPGNHEFDKGRDDFDDRVVPNSDFPYVSSNILDSATGEPVYDPYYVEDVSGVKVGFIGAITELMPELVSPAGIEGLEFGDIVDSVNAAADELTDGVDTAENGEADVIVLLVHEGNSTALEADATGDGEFANIAKNVTPEVDAILSAHTHQTYDFEDIVPTGGTEPRPVIQTGSYGANLSHLTVTYDDATDDATVTGGLVPLYQSATPDPAVATIVADATAVAAVEGRKPVGTITADVLRAKQLDGSENRGGESALGNLVADAQLAATTENGAQIAFMNPGGLRADLRYASSGDTAVDPDGRVTFQEAAAVQPFANTLVVSTLTGAQIRQTLEQQWQPAGSSRPFLKLGVSKGLTYTYDPTAAAGSRIGQITFDGAPLDEAASYKVAVNSFLAAGGDNFTALNGASSKADSGKVDLQSQVDYFAANPVVSPDFAQRAVGVTLPTAPEGGFAAGDTLSLGLSSLLFSNGGPTSGTVTASFGDTEVGSAAIDGTIVTATDEQGRATLSVTVPEGLEAGTQQLTLAVSGTATSISVPIEIAETVVPPIESVTAPSISGKAVVGQTVRTDGGTWSVDDVTRAYQWTRDGEAIAGATSARYRLATADAGRSIAVTVTASAEGFTEASATSSSVTVDKLASSVRGSASTLVTTSRWPVSYTATVSGAIAPTGTVTVRDNGRPVGTATVDDEGRASVDLGKLGRGLHLLTSEYGGDAQLKGSSGGFSIVVVLF</sequence>
<feature type="domain" description="Bacterial Ig-like" evidence="5">
    <location>
        <begin position="771"/>
        <end position="845"/>
    </location>
</feature>
<feature type="signal peptide" evidence="2">
    <location>
        <begin position="1"/>
        <end position="44"/>
    </location>
</feature>
<reference evidence="7 9" key="2">
    <citation type="submission" date="2020-07" db="EMBL/GenBank/DDBJ databases">
        <title>Sequencing the genomes of 1000 actinobacteria strains.</title>
        <authorList>
            <person name="Klenk H.-P."/>
        </authorList>
    </citation>
    <scope>NUCLEOTIDE SEQUENCE [LARGE SCALE GENOMIC DNA]</scope>
    <source>
        <strain evidence="7 9">DSM 10309</strain>
    </source>
</reference>
<dbReference type="SUPFAM" id="SSF56300">
    <property type="entry name" value="Metallo-dependent phosphatases"/>
    <property type="match status" value="1"/>
</dbReference>
<dbReference type="GO" id="GO:0005975">
    <property type="term" value="P:carbohydrate metabolic process"/>
    <property type="evidence" value="ECO:0007669"/>
    <property type="project" value="UniProtKB-ARBA"/>
</dbReference>
<evidence type="ECO:0000313" key="7">
    <source>
        <dbReference type="EMBL" id="MBA8814235.1"/>
    </source>
</evidence>
<keyword evidence="1 2" id="KW-0732">Signal</keyword>
<dbReference type="Proteomes" id="UP000522688">
    <property type="component" value="Unassembled WGS sequence"/>
</dbReference>
<dbReference type="SUPFAM" id="SSF55816">
    <property type="entry name" value="5'-nucleotidase (syn. UDP-sugar hydrolase), C-terminal domain"/>
    <property type="match status" value="1"/>
</dbReference>
<feature type="chain" id="PRO_5031065141" evidence="2">
    <location>
        <begin position="45"/>
        <end position="849"/>
    </location>
</feature>
<dbReference type="Proteomes" id="UP000321154">
    <property type="component" value="Unassembled WGS sequence"/>
</dbReference>
<evidence type="ECO:0000259" key="5">
    <source>
        <dbReference type="Pfam" id="PF16640"/>
    </source>
</evidence>